<evidence type="ECO:0000256" key="1">
    <source>
        <dbReference type="ARBA" id="ARBA00022729"/>
    </source>
</evidence>
<proteinExistence type="predicted"/>
<sequence>MQQRRYALKAYHGIRIFLNQGNDSFKESKFIPLHGAGKVLVEDFDQDGKLDLACSAYFPDYTQKPLAGFVLLTNQGNLNFSAHTFPQCDAANWLLMDKGDIDGDGDVDILLGACSINNTVPEPLRKDWNKKGIGVLLLRNQLK</sequence>
<dbReference type="Proteomes" id="UP000008461">
    <property type="component" value="Chromosome"/>
</dbReference>
<dbReference type="HOGENOM" id="CLU_1803480_0_0_10"/>
<gene>
    <name evidence="2" type="ordered locus">Halhy_0338</name>
</gene>
<dbReference type="SUPFAM" id="SSF69318">
    <property type="entry name" value="Integrin alpha N-terminal domain"/>
    <property type="match status" value="1"/>
</dbReference>
<protein>
    <recommendedName>
        <fullName evidence="4">FG-GAP repeat protein</fullName>
    </recommendedName>
</protein>
<dbReference type="eggNOG" id="COG4403">
    <property type="taxonomic scope" value="Bacteria"/>
</dbReference>
<dbReference type="InterPro" id="IPR028994">
    <property type="entry name" value="Integrin_alpha_N"/>
</dbReference>
<dbReference type="STRING" id="760192.Halhy_0338"/>
<dbReference type="Pfam" id="PF13517">
    <property type="entry name" value="FG-GAP_3"/>
    <property type="match status" value="1"/>
</dbReference>
<dbReference type="InterPro" id="IPR013517">
    <property type="entry name" value="FG-GAP"/>
</dbReference>
<evidence type="ECO:0008006" key="4">
    <source>
        <dbReference type="Google" id="ProtNLM"/>
    </source>
</evidence>
<accession>F4KX22</accession>
<organism evidence="2 3">
    <name type="scientific">Haliscomenobacter hydrossis (strain ATCC 27775 / DSM 1100 / LMG 10767 / O)</name>
    <dbReference type="NCBI Taxonomy" id="760192"/>
    <lineage>
        <taxon>Bacteria</taxon>
        <taxon>Pseudomonadati</taxon>
        <taxon>Bacteroidota</taxon>
        <taxon>Saprospiria</taxon>
        <taxon>Saprospirales</taxon>
        <taxon>Haliscomenobacteraceae</taxon>
        <taxon>Haliscomenobacter</taxon>
    </lineage>
</organism>
<reference key="2">
    <citation type="submission" date="2011-04" db="EMBL/GenBank/DDBJ databases">
        <title>Complete sequence of chromosome of Haliscomenobacter hydrossis DSM 1100.</title>
        <authorList>
            <consortium name="US DOE Joint Genome Institute (JGI-PGF)"/>
            <person name="Lucas S."/>
            <person name="Han J."/>
            <person name="Lapidus A."/>
            <person name="Bruce D."/>
            <person name="Goodwin L."/>
            <person name="Pitluck S."/>
            <person name="Peters L."/>
            <person name="Kyrpides N."/>
            <person name="Mavromatis K."/>
            <person name="Ivanova N."/>
            <person name="Ovchinnikova G."/>
            <person name="Pagani I."/>
            <person name="Daligault H."/>
            <person name="Detter J.C."/>
            <person name="Han C."/>
            <person name="Land M."/>
            <person name="Hauser L."/>
            <person name="Markowitz V."/>
            <person name="Cheng J.-F."/>
            <person name="Hugenholtz P."/>
            <person name="Woyke T."/>
            <person name="Wu D."/>
            <person name="Verbarg S."/>
            <person name="Frueling A."/>
            <person name="Brambilla E."/>
            <person name="Klenk H.-P."/>
            <person name="Eisen J.A."/>
        </authorList>
    </citation>
    <scope>NUCLEOTIDE SEQUENCE</scope>
    <source>
        <strain>DSM 1100</strain>
    </source>
</reference>
<dbReference type="OrthoDB" id="1391917at2"/>
<name>F4KX22_HALH1</name>
<keyword evidence="1" id="KW-0732">Signal</keyword>
<evidence type="ECO:0000313" key="2">
    <source>
        <dbReference type="EMBL" id="AEE48250.1"/>
    </source>
</evidence>
<evidence type="ECO:0000313" key="3">
    <source>
        <dbReference type="Proteomes" id="UP000008461"/>
    </source>
</evidence>
<dbReference type="Gene3D" id="2.130.10.130">
    <property type="entry name" value="Integrin alpha, N-terminal"/>
    <property type="match status" value="1"/>
</dbReference>
<keyword evidence="3" id="KW-1185">Reference proteome</keyword>
<dbReference type="KEGG" id="hhy:Halhy_0338"/>
<dbReference type="EMBL" id="CP002691">
    <property type="protein sequence ID" value="AEE48250.1"/>
    <property type="molecule type" value="Genomic_DNA"/>
</dbReference>
<dbReference type="AlphaFoldDB" id="F4KX22"/>
<reference evidence="2 3" key="1">
    <citation type="journal article" date="2011" name="Stand. Genomic Sci.">
        <title>Complete genome sequence of Haliscomenobacter hydrossis type strain (O).</title>
        <authorList>
            <consortium name="US DOE Joint Genome Institute (JGI-PGF)"/>
            <person name="Daligault H."/>
            <person name="Lapidus A."/>
            <person name="Zeytun A."/>
            <person name="Nolan M."/>
            <person name="Lucas S."/>
            <person name="Del Rio T.G."/>
            <person name="Tice H."/>
            <person name="Cheng J.F."/>
            <person name="Tapia R."/>
            <person name="Han C."/>
            <person name="Goodwin L."/>
            <person name="Pitluck S."/>
            <person name="Liolios K."/>
            <person name="Pagani I."/>
            <person name="Ivanova N."/>
            <person name="Huntemann M."/>
            <person name="Mavromatis K."/>
            <person name="Mikhailova N."/>
            <person name="Pati A."/>
            <person name="Chen A."/>
            <person name="Palaniappan K."/>
            <person name="Land M."/>
            <person name="Hauser L."/>
            <person name="Brambilla E.M."/>
            <person name="Rohde M."/>
            <person name="Verbarg S."/>
            <person name="Goker M."/>
            <person name="Bristow J."/>
            <person name="Eisen J.A."/>
            <person name="Markowitz V."/>
            <person name="Hugenholtz P."/>
            <person name="Kyrpides N.C."/>
            <person name="Klenk H.P."/>
            <person name="Woyke T."/>
        </authorList>
    </citation>
    <scope>NUCLEOTIDE SEQUENCE [LARGE SCALE GENOMIC DNA]</scope>
    <source>
        <strain evidence="3">ATCC 27775 / DSM 1100 / LMG 10767 / O</strain>
    </source>
</reference>
<dbReference type="RefSeq" id="WP_013762814.1">
    <property type="nucleotide sequence ID" value="NC_015510.1"/>
</dbReference>